<name>A0AA48RA77_9ZZZZ</name>
<reference evidence="1" key="1">
    <citation type="submission" date="2023-07" db="EMBL/GenBank/DDBJ databases">
        <authorList>
            <person name="Pelsma A.J. K."/>
        </authorList>
    </citation>
    <scope>NUCLEOTIDE SEQUENCE</scope>
</reference>
<proteinExistence type="predicted"/>
<organism evidence="1">
    <name type="scientific">freshwater sediment metagenome</name>
    <dbReference type="NCBI Taxonomy" id="556182"/>
    <lineage>
        <taxon>unclassified sequences</taxon>
        <taxon>metagenomes</taxon>
        <taxon>ecological metagenomes</taxon>
    </lineage>
</organism>
<evidence type="ECO:0000313" key="1">
    <source>
        <dbReference type="EMBL" id="CAJ0857503.1"/>
    </source>
</evidence>
<accession>A0AA48RA77</accession>
<dbReference type="AlphaFoldDB" id="A0AA48RA77"/>
<protein>
    <submittedName>
        <fullName evidence="1">Uncharacterized protein</fullName>
    </submittedName>
</protein>
<sequence>MGSIEFVFIDGIAVGLLIADEGERRFCAATQTLHEIEGRAFFDVSEAQDFIVRRLRRRHACDDADRARADRWKNGMSGEDNANE</sequence>
<gene>
    <name evidence="1" type="ORF">AMST5_01026</name>
</gene>
<dbReference type="EMBL" id="OY288114">
    <property type="protein sequence ID" value="CAJ0857503.1"/>
    <property type="molecule type" value="Genomic_DNA"/>
</dbReference>